<feature type="compositionally biased region" description="Basic residues" evidence="1">
    <location>
        <begin position="271"/>
        <end position="280"/>
    </location>
</feature>
<evidence type="ECO:0000256" key="1">
    <source>
        <dbReference type="SAM" id="MobiDB-lite"/>
    </source>
</evidence>
<evidence type="ECO:0000313" key="3">
    <source>
        <dbReference type="Proteomes" id="UP000053342"/>
    </source>
</evidence>
<sequence length="301" mass="31947">MLTLDNSWHWNYIYRGDINRDVGYRVCVVGCGYIIATTGTFIGSAIITGCGYGSGSGTLTGTGTIWPAQGMGMVSVVSSGIISGSGSFRGCGTLTGSGVFTATEGYTTTILAPVTTTSAASARPTQTVSVFVSYCVADSNSQQGNIIVNIFGNNNTLVSPILASNGTDLVSISNLGSAENALCNVCPNSVGICCPPGVTCDEDDGKCPQHAVEMAGNTINGYLIPQVMNSSAPVEGQRRHMARVRVKSREEKERELQMDSRGVREKEKMRQEHHHGHSHGQSHVAHAHIQEGGRKMKKKQF</sequence>
<name>A0A0D2DW61_9EURO</name>
<dbReference type="GeneID" id="27360428"/>
<reference evidence="2 3" key="1">
    <citation type="submission" date="2015-01" db="EMBL/GenBank/DDBJ databases">
        <title>The Genome Sequence of Exophiala oligosperma CBS72588.</title>
        <authorList>
            <consortium name="The Broad Institute Genomics Platform"/>
            <person name="Cuomo C."/>
            <person name="de Hoog S."/>
            <person name="Gorbushina A."/>
            <person name="Stielow B."/>
            <person name="Teixiera M."/>
            <person name="Abouelleil A."/>
            <person name="Chapman S.B."/>
            <person name="Priest M."/>
            <person name="Young S.K."/>
            <person name="Wortman J."/>
            <person name="Nusbaum C."/>
            <person name="Birren B."/>
        </authorList>
    </citation>
    <scope>NUCLEOTIDE SEQUENCE [LARGE SCALE GENOMIC DNA]</scope>
    <source>
        <strain evidence="2 3">CBS 72588</strain>
    </source>
</reference>
<dbReference type="HOGENOM" id="CLU_924465_0_0_1"/>
<dbReference type="VEuPathDB" id="FungiDB:PV06_08354"/>
<gene>
    <name evidence="2" type="ORF">PV06_08354</name>
</gene>
<organism evidence="2 3">
    <name type="scientific">Exophiala oligosperma</name>
    <dbReference type="NCBI Taxonomy" id="215243"/>
    <lineage>
        <taxon>Eukaryota</taxon>
        <taxon>Fungi</taxon>
        <taxon>Dikarya</taxon>
        <taxon>Ascomycota</taxon>
        <taxon>Pezizomycotina</taxon>
        <taxon>Eurotiomycetes</taxon>
        <taxon>Chaetothyriomycetidae</taxon>
        <taxon>Chaetothyriales</taxon>
        <taxon>Herpotrichiellaceae</taxon>
        <taxon>Exophiala</taxon>
    </lineage>
</organism>
<dbReference type="RefSeq" id="XP_016259985.1">
    <property type="nucleotide sequence ID" value="XM_016409677.1"/>
</dbReference>
<feature type="compositionally biased region" description="Basic and acidic residues" evidence="1">
    <location>
        <begin position="247"/>
        <end position="270"/>
    </location>
</feature>
<dbReference type="OrthoDB" id="4120877at2759"/>
<dbReference type="AlphaFoldDB" id="A0A0D2DW61"/>
<feature type="region of interest" description="Disordered" evidence="1">
    <location>
        <begin position="232"/>
        <end position="301"/>
    </location>
</feature>
<dbReference type="EMBL" id="KN847339">
    <property type="protein sequence ID" value="KIW39769.1"/>
    <property type="molecule type" value="Genomic_DNA"/>
</dbReference>
<dbReference type="STRING" id="215243.A0A0D2DW61"/>
<keyword evidence="3" id="KW-1185">Reference proteome</keyword>
<dbReference type="Proteomes" id="UP000053342">
    <property type="component" value="Unassembled WGS sequence"/>
</dbReference>
<evidence type="ECO:0000313" key="2">
    <source>
        <dbReference type="EMBL" id="KIW39769.1"/>
    </source>
</evidence>
<proteinExistence type="predicted"/>
<protein>
    <submittedName>
        <fullName evidence="2">Uncharacterized protein</fullName>
    </submittedName>
</protein>
<accession>A0A0D2DW61</accession>